<sequence>MKRLFRCYRMPLWFFVIMLVGFTVAVTGWSAAHERRLEHRDFYLNRIAQQQQVIDQAQRVSVGLMAANAIIMGSYRWEAERAGKFENQRNVANGRLGPLQRRINELERKAEQCPGGFGESHSTD</sequence>
<proteinExistence type="predicted"/>
<organism evidence="1 2">
    <name type="scientific">Vreelandella aquamarina</name>
    <dbReference type="NCBI Taxonomy" id="77097"/>
    <lineage>
        <taxon>Bacteria</taxon>
        <taxon>Pseudomonadati</taxon>
        <taxon>Pseudomonadota</taxon>
        <taxon>Gammaproteobacteria</taxon>
        <taxon>Oceanospirillales</taxon>
        <taxon>Halomonadaceae</taxon>
        <taxon>Vreelandella</taxon>
    </lineage>
</organism>
<evidence type="ECO:0000313" key="1">
    <source>
        <dbReference type="EMBL" id="MBZ5486920.1"/>
    </source>
</evidence>
<protein>
    <submittedName>
        <fullName evidence="1">Uncharacterized protein</fullName>
    </submittedName>
</protein>
<gene>
    <name evidence="1" type="ORF">HW452_05210</name>
</gene>
<dbReference type="EMBL" id="JABYQT010000002">
    <property type="protein sequence ID" value="MBZ5486920.1"/>
    <property type="molecule type" value="Genomic_DNA"/>
</dbReference>
<accession>A0ACC5VRR2</accession>
<keyword evidence="2" id="KW-1185">Reference proteome</keyword>
<name>A0ACC5VRR2_9GAMM</name>
<dbReference type="Proteomes" id="UP001319846">
    <property type="component" value="Unassembled WGS sequence"/>
</dbReference>
<evidence type="ECO:0000313" key="2">
    <source>
        <dbReference type="Proteomes" id="UP001319846"/>
    </source>
</evidence>
<comment type="caution">
    <text evidence="1">The sequence shown here is derived from an EMBL/GenBank/DDBJ whole genome shotgun (WGS) entry which is preliminary data.</text>
</comment>
<reference evidence="1" key="1">
    <citation type="submission" date="2020-06" db="EMBL/GenBank/DDBJ databases">
        <title>Whole Genome Sequence of Halomonas aquamarina MB598.</title>
        <authorList>
            <person name="Pervaiz M."/>
            <person name="Fariq A."/>
            <person name="Yasmin A."/>
            <person name="Welch M."/>
        </authorList>
    </citation>
    <scope>NUCLEOTIDE SEQUENCE</scope>
    <source>
        <strain evidence="1">MB598</strain>
    </source>
</reference>